<organism evidence="2">
    <name type="scientific">Perkinsus marinus (strain ATCC 50983 / TXsc)</name>
    <dbReference type="NCBI Taxonomy" id="423536"/>
    <lineage>
        <taxon>Eukaryota</taxon>
        <taxon>Sar</taxon>
        <taxon>Alveolata</taxon>
        <taxon>Perkinsozoa</taxon>
        <taxon>Perkinsea</taxon>
        <taxon>Perkinsida</taxon>
        <taxon>Perkinsidae</taxon>
        <taxon>Perkinsus</taxon>
    </lineage>
</organism>
<dbReference type="RefSeq" id="XP_002784864.1">
    <property type="nucleotide sequence ID" value="XM_002784818.1"/>
</dbReference>
<dbReference type="EMBL" id="GG672861">
    <property type="protein sequence ID" value="EER16660.1"/>
    <property type="molecule type" value="Genomic_DNA"/>
</dbReference>
<evidence type="ECO:0000313" key="2">
    <source>
        <dbReference type="Proteomes" id="UP000007800"/>
    </source>
</evidence>
<name>C5KFV8_PERM5</name>
<evidence type="ECO:0000313" key="1">
    <source>
        <dbReference type="EMBL" id="EER16660.1"/>
    </source>
</evidence>
<protein>
    <submittedName>
        <fullName evidence="1">Uncharacterized protein</fullName>
    </submittedName>
</protein>
<proteinExistence type="predicted"/>
<keyword evidence="2" id="KW-1185">Reference proteome</keyword>
<dbReference type="InParanoid" id="C5KFV8"/>
<accession>C5KFV8</accession>
<dbReference type="Proteomes" id="UP000007800">
    <property type="component" value="Unassembled WGS sequence"/>
</dbReference>
<dbReference type="GeneID" id="9063759"/>
<dbReference type="AlphaFoldDB" id="C5KFV8"/>
<sequence>MQVETQLTFEMGLADDEEMPMLLWFNNPTYSNGVSKSVADQKIDFSRGCEGLERGPVIQVDEYPAPSLFSAISGMGLEKSAE</sequence>
<reference evidence="1 2" key="1">
    <citation type="submission" date="2008-07" db="EMBL/GenBank/DDBJ databases">
        <authorList>
            <person name="El-Sayed N."/>
            <person name="Caler E."/>
            <person name="Inman J."/>
            <person name="Amedeo P."/>
            <person name="Hass B."/>
            <person name="Wortman J."/>
        </authorList>
    </citation>
    <scope>NUCLEOTIDE SEQUENCE [LARGE SCALE GENOMIC DNA]</scope>
    <source>
        <strain evidence="2">ATCC 50983 / TXsc</strain>
    </source>
</reference>
<gene>
    <name evidence="1" type="ORF">Pmar_PMAR019341</name>
</gene>